<proteinExistence type="predicted"/>
<dbReference type="InterPro" id="IPR022627">
    <property type="entry name" value="DUF3502"/>
</dbReference>
<dbReference type="SUPFAM" id="SSF53850">
    <property type="entry name" value="Periplasmic binding protein-like II"/>
    <property type="match status" value="1"/>
</dbReference>
<feature type="signal peptide" evidence="2">
    <location>
        <begin position="1"/>
        <end position="23"/>
    </location>
</feature>
<protein>
    <submittedName>
        <fullName evidence="4">ABC transporter substrate-binding protein</fullName>
    </submittedName>
</protein>
<accession>A0ABQ6GB14</accession>
<keyword evidence="5" id="KW-1185">Reference proteome</keyword>
<dbReference type="EMBL" id="BSSQ01000006">
    <property type="protein sequence ID" value="GLX67430.1"/>
    <property type="molecule type" value="Genomic_DNA"/>
</dbReference>
<dbReference type="RefSeq" id="WP_284238176.1">
    <property type="nucleotide sequence ID" value="NZ_BSSQ01000006.1"/>
</dbReference>
<evidence type="ECO:0000256" key="1">
    <source>
        <dbReference type="SAM" id="MobiDB-lite"/>
    </source>
</evidence>
<dbReference type="Proteomes" id="UP001157114">
    <property type="component" value="Unassembled WGS sequence"/>
</dbReference>
<sequence length="535" mass="59009">MKTKIKTMGTVLVSTAIMASMLAACGSGNNNSNNSSNASASPSTEASGNTNSGNTAEAKTPDTSKKVELTWYLLGDPAPDQQKVVAEWNKMLSADLNTTVKLNFTTWTDWQTKYNLLLASGEKVDMIFASSWADFYKFANQGAFMPLNDLLPTYAPTTWSSVSEQDWKEATVNDKIYAIPATYPEYTPDGLVYRDDWRQEFGLPEIKDVDSIEAYLDGVKKNKGVTPINGKAYNEVFTMFKASQGYQQIGGDSGVIVAKSYDTPRDIVAYPFTPEFEAWVKKMKTWSEKGFWKSDTLSDQKEAGDAIKTGQGAVYWRNAPGAGGFITGMEKSNPDIKLGYFPFSRFHNLTMPTLSVNNAMAIPKSAPNAERSLMVLDKLRNDPKYYDLMSYGLEGTDYSMDADGKHIVTPPAGVEAKDFKGYGIASWGYRVESMERVKQAGGWSGFDALLEEFKSQSKPNIFAQVIMDYAPVKSQQAAVNSVIQQYGMPLMMGLVPDVDKAIATYRKQLEAAGVNDVLKYVQEQANKSFDAQGLK</sequence>
<name>A0ABQ6GB14_9BACL</name>
<feature type="chain" id="PRO_5047087123" evidence="2">
    <location>
        <begin position="24"/>
        <end position="535"/>
    </location>
</feature>
<dbReference type="InterPro" id="IPR006059">
    <property type="entry name" value="SBP"/>
</dbReference>
<gene>
    <name evidence="4" type="ORF">MU1_17750</name>
</gene>
<dbReference type="Pfam" id="PF01547">
    <property type="entry name" value="SBP_bac_1"/>
    <property type="match status" value="1"/>
</dbReference>
<evidence type="ECO:0000313" key="4">
    <source>
        <dbReference type="EMBL" id="GLX67430.1"/>
    </source>
</evidence>
<evidence type="ECO:0000313" key="5">
    <source>
        <dbReference type="Proteomes" id="UP001157114"/>
    </source>
</evidence>
<feature type="domain" description="DUF3502" evidence="3">
    <location>
        <begin position="466"/>
        <end position="526"/>
    </location>
</feature>
<dbReference type="Pfam" id="PF12010">
    <property type="entry name" value="DUF3502"/>
    <property type="match status" value="1"/>
</dbReference>
<reference evidence="4 5" key="1">
    <citation type="submission" date="2023-03" db="EMBL/GenBank/DDBJ databases">
        <title>Draft genome sequence of the bacteria which degrade cell wall of Tricholomamatutake.</title>
        <authorList>
            <person name="Konishi Y."/>
            <person name="Fukuta Y."/>
            <person name="Shirasaka N."/>
        </authorList>
    </citation>
    <scope>NUCLEOTIDE SEQUENCE [LARGE SCALE GENOMIC DNA]</scope>
    <source>
        <strain evidence="5">mu1</strain>
    </source>
</reference>
<feature type="compositionally biased region" description="Low complexity" evidence="1">
    <location>
        <begin position="30"/>
        <end position="41"/>
    </location>
</feature>
<feature type="region of interest" description="Disordered" evidence="1">
    <location>
        <begin position="30"/>
        <end position="62"/>
    </location>
</feature>
<feature type="compositionally biased region" description="Polar residues" evidence="1">
    <location>
        <begin position="42"/>
        <end position="57"/>
    </location>
</feature>
<comment type="caution">
    <text evidence="4">The sequence shown here is derived from an EMBL/GenBank/DDBJ whole genome shotgun (WGS) entry which is preliminary data.</text>
</comment>
<dbReference type="Gene3D" id="3.40.190.10">
    <property type="entry name" value="Periplasmic binding protein-like II"/>
    <property type="match status" value="2"/>
</dbReference>
<evidence type="ECO:0000256" key="2">
    <source>
        <dbReference type="SAM" id="SignalP"/>
    </source>
</evidence>
<dbReference type="PROSITE" id="PS51257">
    <property type="entry name" value="PROKAR_LIPOPROTEIN"/>
    <property type="match status" value="1"/>
</dbReference>
<evidence type="ECO:0000259" key="3">
    <source>
        <dbReference type="Pfam" id="PF12010"/>
    </source>
</evidence>
<organism evidence="4 5">
    <name type="scientific">Paenibacillus glycanilyticus</name>
    <dbReference type="NCBI Taxonomy" id="126569"/>
    <lineage>
        <taxon>Bacteria</taxon>
        <taxon>Bacillati</taxon>
        <taxon>Bacillota</taxon>
        <taxon>Bacilli</taxon>
        <taxon>Bacillales</taxon>
        <taxon>Paenibacillaceae</taxon>
        <taxon>Paenibacillus</taxon>
    </lineage>
</organism>
<keyword evidence="2" id="KW-0732">Signal</keyword>